<dbReference type="EMBL" id="CH476641">
    <property type="protein sequence ID" value="EDN97741.1"/>
    <property type="molecule type" value="Genomic_DNA"/>
</dbReference>
<keyword evidence="1" id="KW-0812">Transmembrane</keyword>
<feature type="transmembrane region" description="Helical" evidence="1">
    <location>
        <begin position="12"/>
        <end position="39"/>
    </location>
</feature>
<keyword evidence="1" id="KW-0472">Membrane</keyword>
<keyword evidence="1" id="KW-1133">Transmembrane helix</keyword>
<reference evidence="3" key="1">
    <citation type="journal article" date="2011" name="PLoS Genet.">
        <title>Genomic analysis of the necrotrophic fungal pathogens Sclerotinia sclerotiorum and Botrytis cinerea.</title>
        <authorList>
            <person name="Amselem J."/>
            <person name="Cuomo C.A."/>
            <person name="van Kan J.A."/>
            <person name="Viaud M."/>
            <person name="Benito E.P."/>
            <person name="Couloux A."/>
            <person name="Coutinho P.M."/>
            <person name="de Vries R.P."/>
            <person name="Dyer P.S."/>
            <person name="Fillinger S."/>
            <person name="Fournier E."/>
            <person name="Gout L."/>
            <person name="Hahn M."/>
            <person name="Kohn L."/>
            <person name="Lapalu N."/>
            <person name="Plummer K.M."/>
            <person name="Pradier J.M."/>
            <person name="Quevillon E."/>
            <person name="Sharon A."/>
            <person name="Simon A."/>
            <person name="ten Have A."/>
            <person name="Tudzynski B."/>
            <person name="Tudzynski P."/>
            <person name="Wincker P."/>
            <person name="Andrew M."/>
            <person name="Anthouard V."/>
            <person name="Beever R.E."/>
            <person name="Beffa R."/>
            <person name="Benoit I."/>
            <person name="Bouzid O."/>
            <person name="Brault B."/>
            <person name="Chen Z."/>
            <person name="Choquer M."/>
            <person name="Collemare J."/>
            <person name="Cotton P."/>
            <person name="Danchin E.G."/>
            <person name="Da Silva C."/>
            <person name="Gautier A."/>
            <person name="Giraud C."/>
            <person name="Giraud T."/>
            <person name="Gonzalez C."/>
            <person name="Grossetete S."/>
            <person name="Guldener U."/>
            <person name="Henrissat B."/>
            <person name="Howlett B.J."/>
            <person name="Kodira C."/>
            <person name="Kretschmer M."/>
            <person name="Lappartient A."/>
            <person name="Leroch M."/>
            <person name="Levis C."/>
            <person name="Mauceli E."/>
            <person name="Neuveglise C."/>
            <person name="Oeser B."/>
            <person name="Pearson M."/>
            <person name="Poulain J."/>
            <person name="Poussereau N."/>
            <person name="Quesneville H."/>
            <person name="Rascle C."/>
            <person name="Schumacher J."/>
            <person name="Segurens B."/>
            <person name="Sexton A."/>
            <person name="Silva E."/>
            <person name="Sirven C."/>
            <person name="Soanes D.M."/>
            <person name="Talbot N.J."/>
            <person name="Templeton M."/>
            <person name="Yandava C."/>
            <person name="Yarden O."/>
            <person name="Zeng Q."/>
            <person name="Rollins J.A."/>
            <person name="Lebrun M.H."/>
            <person name="Dickman M."/>
        </authorList>
    </citation>
    <scope>NUCLEOTIDE SEQUENCE [LARGE SCALE GENOMIC DNA]</scope>
    <source>
        <strain evidence="3">ATCC 18683 / 1980 / Ss-1</strain>
    </source>
</reference>
<accession>A7F4S0</accession>
<name>A7F4S0_SCLS1</name>
<keyword evidence="3" id="KW-1185">Reference proteome</keyword>
<sequence length="62" mass="7018">MDGSIALDLMVWMAFLFYGWTGAGCIENSGLVYAIAWAVSEYIIYRKYGEMEWVVGGKRDGR</sequence>
<organism evidence="2 3">
    <name type="scientific">Sclerotinia sclerotiorum (strain ATCC 18683 / 1980 / Ss-1)</name>
    <name type="common">White mold</name>
    <name type="synonym">Whetzelinia sclerotiorum</name>
    <dbReference type="NCBI Taxonomy" id="665079"/>
    <lineage>
        <taxon>Eukaryota</taxon>
        <taxon>Fungi</taxon>
        <taxon>Dikarya</taxon>
        <taxon>Ascomycota</taxon>
        <taxon>Pezizomycotina</taxon>
        <taxon>Leotiomycetes</taxon>
        <taxon>Helotiales</taxon>
        <taxon>Sclerotiniaceae</taxon>
        <taxon>Sclerotinia</taxon>
    </lineage>
</organism>
<evidence type="ECO:0000256" key="1">
    <source>
        <dbReference type="SAM" id="Phobius"/>
    </source>
</evidence>
<dbReference type="GeneID" id="5482539"/>
<evidence type="ECO:0000313" key="2">
    <source>
        <dbReference type="EMBL" id="EDN97741.1"/>
    </source>
</evidence>
<dbReference type="KEGG" id="ssl:SS1G_12595"/>
<proteinExistence type="predicted"/>
<protein>
    <submittedName>
        <fullName evidence="2">Uncharacterized protein</fullName>
    </submittedName>
</protein>
<dbReference type="RefSeq" id="XP_001586608.1">
    <property type="nucleotide sequence ID" value="XM_001586558.1"/>
</dbReference>
<dbReference type="HOGENOM" id="CLU_2905537_0_0_1"/>
<gene>
    <name evidence="2" type="ORF">SS1G_12595</name>
</gene>
<evidence type="ECO:0000313" key="3">
    <source>
        <dbReference type="Proteomes" id="UP000001312"/>
    </source>
</evidence>
<dbReference type="Proteomes" id="UP000001312">
    <property type="component" value="Unassembled WGS sequence"/>
</dbReference>
<dbReference type="InParanoid" id="A7F4S0"/>
<dbReference type="AlphaFoldDB" id="A7F4S0"/>